<dbReference type="SUPFAM" id="SSF52172">
    <property type="entry name" value="CheY-like"/>
    <property type="match status" value="1"/>
</dbReference>
<proteinExistence type="predicted"/>
<evidence type="ECO:0000256" key="1">
    <source>
        <dbReference type="ARBA" id="ARBA00023125"/>
    </source>
</evidence>
<dbReference type="SMART" id="SM00448">
    <property type="entry name" value="REC"/>
    <property type="match status" value="1"/>
</dbReference>
<reference evidence="5" key="2">
    <citation type="submission" date="2021-04" db="EMBL/GenBank/DDBJ databases">
        <authorList>
            <person name="Gilroy R."/>
        </authorList>
    </citation>
    <scope>NUCLEOTIDE SEQUENCE</scope>
    <source>
        <strain evidence="5">ChiHjej9B8-1298</strain>
    </source>
</reference>
<feature type="domain" description="HTH LytTR-type" evidence="4">
    <location>
        <begin position="142"/>
        <end position="213"/>
    </location>
</feature>
<keyword evidence="1 5" id="KW-0238">DNA-binding</keyword>
<dbReference type="InterPro" id="IPR001789">
    <property type="entry name" value="Sig_transdc_resp-reg_receiver"/>
</dbReference>
<sequence>MKKYRAIIVEDERLPRLSLIRKLEDYHPEISIVESCEDYSSALKAILRHRPDILFLDIQLQGHTTLELLRELKEAMPLPHIIFTTAYNNSEYLLQAIRFAAADYLLKPMDVSELAKAIRRIEERDERNALPSQPVKPSAEKVPLRTLNGMLFTGRNDIIFVRANGNYSQVTLTMGEEIVLERLGTIETRLGEAHFIRAGRNLLLNRQKIYKVDVKHKSCILRTTDGREYSVDLSAGGMESVEKFIKQGNDVKS</sequence>
<dbReference type="InterPro" id="IPR039420">
    <property type="entry name" value="WalR-like"/>
</dbReference>
<evidence type="ECO:0000313" key="6">
    <source>
        <dbReference type="Proteomes" id="UP000824028"/>
    </source>
</evidence>
<feature type="modified residue" description="4-aspartylphosphate" evidence="2">
    <location>
        <position position="57"/>
    </location>
</feature>
<evidence type="ECO:0000259" key="3">
    <source>
        <dbReference type="PROSITE" id="PS50110"/>
    </source>
</evidence>
<keyword evidence="2" id="KW-0597">Phosphoprotein</keyword>
<dbReference type="Gene3D" id="3.40.50.2300">
    <property type="match status" value="1"/>
</dbReference>
<evidence type="ECO:0000313" key="5">
    <source>
        <dbReference type="EMBL" id="HIZ33039.1"/>
    </source>
</evidence>
<dbReference type="GO" id="GO:0006355">
    <property type="term" value="P:regulation of DNA-templated transcription"/>
    <property type="evidence" value="ECO:0007669"/>
    <property type="project" value="TreeGrafter"/>
</dbReference>
<dbReference type="AlphaFoldDB" id="A0A9D2J277"/>
<gene>
    <name evidence="5" type="ORF">H9814_05745</name>
</gene>
<evidence type="ECO:0000256" key="2">
    <source>
        <dbReference type="PROSITE-ProRule" id="PRU00169"/>
    </source>
</evidence>
<dbReference type="Proteomes" id="UP000824028">
    <property type="component" value="Unassembled WGS sequence"/>
</dbReference>
<dbReference type="GO" id="GO:0000156">
    <property type="term" value="F:phosphorelay response regulator activity"/>
    <property type="evidence" value="ECO:0007669"/>
    <property type="project" value="TreeGrafter"/>
</dbReference>
<dbReference type="PANTHER" id="PTHR48111:SF69">
    <property type="entry name" value="RESPONSE REGULATOR RECEIVER"/>
    <property type="match status" value="1"/>
</dbReference>
<evidence type="ECO:0000259" key="4">
    <source>
        <dbReference type="PROSITE" id="PS50930"/>
    </source>
</evidence>
<dbReference type="Pfam" id="PF04397">
    <property type="entry name" value="LytTR"/>
    <property type="match status" value="1"/>
</dbReference>
<dbReference type="Gene3D" id="2.40.50.1020">
    <property type="entry name" value="LytTr DNA-binding domain"/>
    <property type="match status" value="1"/>
</dbReference>
<comment type="caution">
    <text evidence="5">The sequence shown here is derived from an EMBL/GenBank/DDBJ whole genome shotgun (WGS) entry which is preliminary data.</text>
</comment>
<name>A0A9D2J277_9BACE</name>
<reference evidence="5" key="1">
    <citation type="journal article" date="2021" name="PeerJ">
        <title>Extensive microbial diversity within the chicken gut microbiome revealed by metagenomics and culture.</title>
        <authorList>
            <person name="Gilroy R."/>
            <person name="Ravi A."/>
            <person name="Getino M."/>
            <person name="Pursley I."/>
            <person name="Horton D.L."/>
            <person name="Alikhan N.F."/>
            <person name="Baker D."/>
            <person name="Gharbi K."/>
            <person name="Hall N."/>
            <person name="Watson M."/>
            <person name="Adriaenssens E.M."/>
            <person name="Foster-Nyarko E."/>
            <person name="Jarju S."/>
            <person name="Secka A."/>
            <person name="Antonio M."/>
            <person name="Oren A."/>
            <person name="Chaudhuri R.R."/>
            <person name="La Ragione R."/>
            <person name="Hildebrand F."/>
            <person name="Pallen M.J."/>
        </authorList>
    </citation>
    <scope>NUCLEOTIDE SEQUENCE</scope>
    <source>
        <strain evidence="5">ChiHjej9B8-1298</strain>
    </source>
</reference>
<dbReference type="PROSITE" id="PS50110">
    <property type="entry name" value="RESPONSE_REGULATORY"/>
    <property type="match status" value="1"/>
</dbReference>
<dbReference type="SMART" id="SM00850">
    <property type="entry name" value="LytTR"/>
    <property type="match status" value="1"/>
</dbReference>
<dbReference type="PANTHER" id="PTHR48111">
    <property type="entry name" value="REGULATOR OF RPOS"/>
    <property type="match status" value="1"/>
</dbReference>
<protein>
    <submittedName>
        <fullName evidence="5">LytTR family DNA-binding domain-containing protein</fullName>
    </submittedName>
</protein>
<dbReference type="EMBL" id="DXBX01000041">
    <property type="protein sequence ID" value="HIZ33039.1"/>
    <property type="molecule type" value="Genomic_DNA"/>
</dbReference>
<dbReference type="InterPro" id="IPR011006">
    <property type="entry name" value="CheY-like_superfamily"/>
</dbReference>
<accession>A0A9D2J277</accession>
<dbReference type="GO" id="GO:0005829">
    <property type="term" value="C:cytosol"/>
    <property type="evidence" value="ECO:0007669"/>
    <property type="project" value="TreeGrafter"/>
</dbReference>
<dbReference type="GO" id="GO:0000976">
    <property type="term" value="F:transcription cis-regulatory region binding"/>
    <property type="evidence" value="ECO:0007669"/>
    <property type="project" value="TreeGrafter"/>
</dbReference>
<dbReference type="InterPro" id="IPR007492">
    <property type="entry name" value="LytTR_DNA-bd_dom"/>
</dbReference>
<organism evidence="5 6">
    <name type="scientific">Candidatus Bacteroides merdigallinarum</name>
    <dbReference type="NCBI Taxonomy" id="2838473"/>
    <lineage>
        <taxon>Bacteria</taxon>
        <taxon>Pseudomonadati</taxon>
        <taxon>Bacteroidota</taxon>
        <taxon>Bacteroidia</taxon>
        <taxon>Bacteroidales</taxon>
        <taxon>Bacteroidaceae</taxon>
        <taxon>Bacteroides</taxon>
    </lineage>
</organism>
<dbReference type="Pfam" id="PF00072">
    <property type="entry name" value="Response_reg"/>
    <property type="match status" value="1"/>
</dbReference>
<dbReference type="GO" id="GO:0032993">
    <property type="term" value="C:protein-DNA complex"/>
    <property type="evidence" value="ECO:0007669"/>
    <property type="project" value="TreeGrafter"/>
</dbReference>
<feature type="domain" description="Response regulatory" evidence="3">
    <location>
        <begin position="5"/>
        <end position="122"/>
    </location>
</feature>
<dbReference type="PROSITE" id="PS50930">
    <property type="entry name" value="HTH_LYTTR"/>
    <property type="match status" value="1"/>
</dbReference>